<keyword evidence="2" id="KW-1185">Reference proteome</keyword>
<evidence type="ECO:0000313" key="2">
    <source>
        <dbReference type="Proteomes" id="UP001321486"/>
    </source>
</evidence>
<reference evidence="2" key="1">
    <citation type="journal article" date="2019" name="Int. J. Syst. Evol. Microbiol.">
        <title>The Global Catalogue of Microorganisms (GCM) 10K type strain sequencing project: providing services to taxonomists for standard genome sequencing and annotation.</title>
        <authorList>
            <consortium name="The Broad Institute Genomics Platform"/>
            <consortium name="The Broad Institute Genome Sequencing Center for Infectious Disease"/>
            <person name="Wu L."/>
            <person name="Ma J."/>
        </authorList>
    </citation>
    <scope>NUCLEOTIDE SEQUENCE [LARGE SCALE GENOMIC DNA]</scope>
    <source>
        <strain evidence="2">NBRC 108728</strain>
    </source>
</reference>
<protein>
    <submittedName>
        <fullName evidence="1">Uncharacterized protein</fullName>
    </submittedName>
</protein>
<proteinExistence type="predicted"/>
<dbReference type="Proteomes" id="UP001321486">
    <property type="component" value="Plasmid pNBRC108728a"/>
</dbReference>
<geneLocation type="plasmid" evidence="1 2">
    <name>pNBRC108728a</name>
</geneLocation>
<accession>A0ABM8GWD2</accession>
<gene>
    <name evidence="1" type="ORF">GCM10025867_50210</name>
</gene>
<dbReference type="EMBL" id="AP027733">
    <property type="protein sequence ID" value="BDZ52780.1"/>
    <property type="molecule type" value="Genomic_DNA"/>
</dbReference>
<name>A0ABM8GWD2_9MICO</name>
<organism evidence="1 2">
    <name type="scientific">Frondihabitans sucicola</name>
    <dbReference type="NCBI Taxonomy" id="1268041"/>
    <lineage>
        <taxon>Bacteria</taxon>
        <taxon>Bacillati</taxon>
        <taxon>Actinomycetota</taxon>
        <taxon>Actinomycetes</taxon>
        <taxon>Micrococcales</taxon>
        <taxon>Microbacteriaceae</taxon>
        <taxon>Frondihabitans</taxon>
    </lineage>
</organism>
<sequence>MVGMDTKLTNQNWQRALDGLEAIAADPAERPGRRRRAAAALREAYRGSPHLLPAAPGSHRGGAALAIELDYEGRSPSW</sequence>
<evidence type="ECO:0000313" key="1">
    <source>
        <dbReference type="EMBL" id="BDZ52780.1"/>
    </source>
</evidence>
<keyword evidence="1" id="KW-0614">Plasmid</keyword>